<accession>A0A9P3Q1Z5</accession>
<dbReference type="RefSeq" id="WP_238305769.1">
    <property type="nucleotide sequence ID" value="NZ_BRXE01000083.1"/>
</dbReference>
<dbReference type="CDD" id="cd06223">
    <property type="entry name" value="PRTases_typeI"/>
    <property type="match status" value="1"/>
</dbReference>
<reference evidence="3" key="1">
    <citation type="submission" date="2022-08" db="EMBL/GenBank/DDBJ databases">
        <title>Mycobacterium kiyosense sp. nov., scotochromogenic slow-glowing species isolated from respiratory specimens.</title>
        <authorList>
            <person name="Fukano H."/>
            <person name="Kazumi Y."/>
            <person name="Sakagami N."/>
            <person name="Ato M."/>
            <person name="Mitarai S."/>
            <person name="Hoshino Y."/>
        </authorList>
    </citation>
    <scope>NUCLEOTIDE SEQUENCE</scope>
    <source>
        <strain evidence="3">1413</strain>
        <strain evidence="2">SRL2020-028</strain>
    </source>
</reference>
<sequence>MQRYADRAEAGRRLAPLLSHLRDEDAVVLGLPRGGVAVAFEVARELRLPFDVLLARRLAVPGHPDLAFGAVGERGVRINNDAVIQRAGLTYREMDDVENREWEDLIRQGQRFRGSHGRISLKGRVALIVDDGVATGATAQAACQVARAQGARTVVLAVPIVAAEVADQLAEYADEVVWAQPPVPHFAVAQGYRDFAPVTDDDVAALLDRAGNGFASDADEPGCERAATSP</sequence>
<dbReference type="EMBL" id="BRZI01000005">
    <property type="protein sequence ID" value="GLD29466.1"/>
    <property type="molecule type" value="Genomic_DNA"/>
</dbReference>
<evidence type="ECO:0000313" key="3">
    <source>
        <dbReference type="EMBL" id="GLD29466.1"/>
    </source>
</evidence>
<feature type="domain" description="Phosphoribosyltransferase" evidence="1">
    <location>
        <begin position="20"/>
        <end position="173"/>
    </location>
</feature>
<keyword evidence="4" id="KW-1185">Reference proteome</keyword>
<evidence type="ECO:0000313" key="2">
    <source>
        <dbReference type="EMBL" id="GLB85409.1"/>
    </source>
</evidence>
<organism evidence="3 4">
    <name type="scientific">Mycobacterium kiyosense</name>
    <dbReference type="NCBI Taxonomy" id="2871094"/>
    <lineage>
        <taxon>Bacteria</taxon>
        <taxon>Bacillati</taxon>
        <taxon>Actinomycetota</taxon>
        <taxon>Actinomycetes</taxon>
        <taxon>Mycobacteriales</taxon>
        <taxon>Mycobacteriaceae</taxon>
        <taxon>Mycobacterium</taxon>
    </lineage>
</organism>
<evidence type="ECO:0000259" key="1">
    <source>
        <dbReference type="Pfam" id="PF00156"/>
    </source>
</evidence>
<dbReference type="InterPro" id="IPR029057">
    <property type="entry name" value="PRTase-like"/>
</dbReference>
<dbReference type="EMBL" id="BRXE01000083">
    <property type="protein sequence ID" value="GLB85409.1"/>
    <property type="molecule type" value="Genomic_DNA"/>
</dbReference>
<name>A0A9P3Q1Z5_9MYCO</name>
<dbReference type="Gene3D" id="3.30.1310.20">
    <property type="entry name" value="PRTase-like"/>
    <property type="match status" value="1"/>
</dbReference>
<dbReference type="Proteomes" id="UP001165663">
    <property type="component" value="Unassembled WGS sequence"/>
</dbReference>
<dbReference type="GeneID" id="83628848"/>
<dbReference type="AlphaFoldDB" id="A0A9P3Q1Z5"/>
<evidence type="ECO:0000313" key="4">
    <source>
        <dbReference type="Proteomes" id="UP001064782"/>
    </source>
</evidence>
<proteinExistence type="predicted"/>
<dbReference type="Gene3D" id="3.40.50.2020">
    <property type="match status" value="1"/>
</dbReference>
<dbReference type="Pfam" id="PF00156">
    <property type="entry name" value="Pribosyltran"/>
    <property type="match status" value="1"/>
</dbReference>
<gene>
    <name evidence="3" type="ORF">Mkiyose1413_13490</name>
    <name evidence="2" type="ORF">SRL2020028_46650</name>
</gene>
<dbReference type="InterPro" id="IPR000836">
    <property type="entry name" value="PRTase_dom"/>
</dbReference>
<dbReference type="Proteomes" id="UP001064782">
    <property type="component" value="Unassembled WGS sequence"/>
</dbReference>
<protein>
    <recommendedName>
        <fullName evidence="1">Phosphoribosyltransferase domain-containing protein</fullName>
    </recommendedName>
</protein>
<comment type="caution">
    <text evidence="3">The sequence shown here is derived from an EMBL/GenBank/DDBJ whole genome shotgun (WGS) entry which is preliminary data.</text>
</comment>
<dbReference type="SUPFAM" id="SSF53271">
    <property type="entry name" value="PRTase-like"/>
    <property type="match status" value="1"/>
</dbReference>